<protein>
    <submittedName>
        <fullName evidence="1">Uncharacterized protein</fullName>
    </submittedName>
</protein>
<gene>
    <name evidence="1" type="ORF">BDA99DRAFT_496446</name>
</gene>
<keyword evidence="2" id="KW-1185">Reference proteome</keyword>
<comment type="caution">
    <text evidence="1">The sequence shown here is derived from an EMBL/GenBank/DDBJ whole genome shotgun (WGS) entry which is preliminary data.</text>
</comment>
<sequence>MTQIFSFKVKTIFLFPLMVVIVFFEISMLTGANASPIAVANPSSENDVSSSSTDHIVARAIPNNVQGPVNICTKGTEGFQCFGSYKVPPNGKLVTVVGWCQNNRCNCPPTGYAVV</sequence>
<reference evidence="1" key="2">
    <citation type="submission" date="2023-02" db="EMBL/GenBank/DDBJ databases">
        <authorList>
            <consortium name="DOE Joint Genome Institute"/>
            <person name="Mondo S.J."/>
            <person name="Chang Y."/>
            <person name="Wang Y."/>
            <person name="Ahrendt S."/>
            <person name="Andreopoulos W."/>
            <person name="Barry K."/>
            <person name="Beard J."/>
            <person name="Benny G.L."/>
            <person name="Blankenship S."/>
            <person name="Bonito G."/>
            <person name="Cuomo C."/>
            <person name="Desiro A."/>
            <person name="Gervers K.A."/>
            <person name="Hundley H."/>
            <person name="Kuo A."/>
            <person name="LaButti K."/>
            <person name="Lang B.F."/>
            <person name="Lipzen A."/>
            <person name="O'Donnell K."/>
            <person name="Pangilinan J."/>
            <person name="Reynolds N."/>
            <person name="Sandor L."/>
            <person name="Smith M.W."/>
            <person name="Tsang A."/>
            <person name="Grigoriev I.V."/>
            <person name="Stajich J.E."/>
            <person name="Spatafora J.W."/>
        </authorList>
    </citation>
    <scope>NUCLEOTIDE SEQUENCE</scope>
    <source>
        <strain evidence="1">RSA 2281</strain>
    </source>
</reference>
<dbReference type="EMBL" id="JAIXMP010000003">
    <property type="protein sequence ID" value="KAI9275780.1"/>
    <property type="molecule type" value="Genomic_DNA"/>
</dbReference>
<dbReference type="AlphaFoldDB" id="A0AAD5K9V5"/>
<organism evidence="1 2">
    <name type="scientific">Phascolomyces articulosus</name>
    <dbReference type="NCBI Taxonomy" id="60185"/>
    <lineage>
        <taxon>Eukaryota</taxon>
        <taxon>Fungi</taxon>
        <taxon>Fungi incertae sedis</taxon>
        <taxon>Mucoromycota</taxon>
        <taxon>Mucoromycotina</taxon>
        <taxon>Mucoromycetes</taxon>
        <taxon>Mucorales</taxon>
        <taxon>Lichtheimiaceae</taxon>
        <taxon>Phascolomyces</taxon>
    </lineage>
</organism>
<name>A0AAD5K9V5_9FUNG</name>
<proteinExistence type="predicted"/>
<dbReference type="Proteomes" id="UP001209540">
    <property type="component" value="Unassembled WGS sequence"/>
</dbReference>
<evidence type="ECO:0000313" key="1">
    <source>
        <dbReference type="EMBL" id="KAI9275780.1"/>
    </source>
</evidence>
<evidence type="ECO:0000313" key="2">
    <source>
        <dbReference type="Proteomes" id="UP001209540"/>
    </source>
</evidence>
<accession>A0AAD5K9V5</accession>
<reference evidence="1" key="1">
    <citation type="journal article" date="2022" name="IScience">
        <title>Evolution of zygomycete secretomes and the origins of terrestrial fungal ecologies.</title>
        <authorList>
            <person name="Chang Y."/>
            <person name="Wang Y."/>
            <person name="Mondo S."/>
            <person name="Ahrendt S."/>
            <person name="Andreopoulos W."/>
            <person name="Barry K."/>
            <person name="Beard J."/>
            <person name="Benny G.L."/>
            <person name="Blankenship S."/>
            <person name="Bonito G."/>
            <person name="Cuomo C."/>
            <person name="Desiro A."/>
            <person name="Gervers K.A."/>
            <person name="Hundley H."/>
            <person name="Kuo A."/>
            <person name="LaButti K."/>
            <person name="Lang B.F."/>
            <person name="Lipzen A."/>
            <person name="O'Donnell K."/>
            <person name="Pangilinan J."/>
            <person name="Reynolds N."/>
            <person name="Sandor L."/>
            <person name="Smith M.E."/>
            <person name="Tsang A."/>
            <person name="Grigoriev I.V."/>
            <person name="Stajich J.E."/>
            <person name="Spatafora J.W."/>
        </authorList>
    </citation>
    <scope>NUCLEOTIDE SEQUENCE</scope>
    <source>
        <strain evidence="1">RSA 2281</strain>
    </source>
</reference>